<comment type="caution">
    <text evidence="2">The sequence shown here is derived from an EMBL/GenBank/DDBJ whole genome shotgun (WGS) entry which is preliminary data.</text>
</comment>
<feature type="compositionally biased region" description="Polar residues" evidence="1">
    <location>
        <begin position="73"/>
        <end position="82"/>
    </location>
</feature>
<accession>A0A4U5PYF3</accession>
<feature type="compositionally biased region" description="Polar residues" evidence="1">
    <location>
        <begin position="118"/>
        <end position="128"/>
    </location>
</feature>
<reference evidence="2" key="1">
    <citation type="submission" date="2018-10" db="EMBL/GenBank/DDBJ databases">
        <title>Population genomic analysis revealed the cold adaptation of white poplar.</title>
        <authorList>
            <person name="Liu Y.-J."/>
        </authorList>
    </citation>
    <scope>NUCLEOTIDE SEQUENCE [LARGE SCALE GENOMIC DNA]</scope>
    <source>
        <strain evidence="2">PAL-ZL1</strain>
    </source>
</reference>
<dbReference type="AlphaFoldDB" id="A0A4U5PYF3"/>
<gene>
    <name evidence="2" type="ORF">D5086_0000160440</name>
</gene>
<evidence type="ECO:0000313" key="2">
    <source>
        <dbReference type="EMBL" id="TKS02643.1"/>
    </source>
</evidence>
<geneLocation type="mitochondrion" evidence="2"/>
<evidence type="ECO:0000256" key="1">
    <source>
        <dbReference type="SAM" id="MobiDB-lite"/>
    </source>
</evidence>
<proteinExistence type="predicted"/>
<keyword evidence="2" id="KW-0496">Mitochondrion</keyword>
<name>A0A4U5PYF3_POPAL</name>
<sequence length="146" mass="15672">MSLNSGFFLIPVPGPVLKAGSSSYTPVTPIPLASTSVDPTSQSFGEGTPAVTPTSAFKSSDFPQSLISEDLTSEGSKSQSEASAGVAPESIQGTPKHVILTARGRRPSSRQQGGRNQPVHNNRTSSYRLNFESQSQEFEELFWFKH</sequence>
<feature type="region of interest" description="Disordered" evidence="1">
    <location>
        <begin position="21"/>
        <end position="131"/>
    </location>
</feature>
<protein>
    <submittedName>
        <fullName evidence="2">Uncharacterized protein</fullName>
    </submittedName>
</protein>
<organism evidence="2">
    <name type="scientific">Populus alba</name>
    <name type="common">White poplar</name>
    <dbReference type="NCBI Taxonomy" id="43335"/>
    <lineage>
        <taxon>Eukaryota</taxon>
        <taxon>Viridiplantae</taxon>
        <taxon>Streptophyta</taxon>
        <taxon>Embryophyta</taxon>
        <taxon>Tracheophyta</taxon>
        <taxon>Spermatophyta</taxon>
        <taxon>Magnoliopsida</taxon>
        <taxon>eudicotyledons</taxon>
        <taxon>Gunneridae</taxon>
        <taxon>Pentapetalae</taxon>
        <taxon>rosids</taxon>
        <taxon>fabids</taxon>
        <taxon>Malpighiales</taxon>
        <taxon>Salicaceae</taxon>
        <taxon>Saliceae</taxon>
        <taxon>Populus</taxon>
    </lineage>
</organism>
<feature type="compositionally biased region" description="Polar residues" evidence="1">
    <location>
        <begin position="33"/>
        <end position="67"/>
    </location>
</feature>
<dbReference type="EMBL" id="RCHU01000534">
    <property type="protein sequence ID" value="TKS02643.1"/>
    <property type="molecule type" value="Genomic_DNA"/>
</dbReference>